<organism evidence="10 11">
    <name type="scientific">Thanatephorus cucumeris (strain AG1-IB / isolate 7/3/14)</name>
    <name type="common">Lettuce bottom rot fungus</name>
    <name type="synonym">Rhizoctonia solani</name>
    <dbReference type="NCBI Taxonomy" id="1108050"/>
    <lineage>
        <taxon>Eukaryota</taxon>
        <taxon>Fungi</taxon>
        <taxon>Dikarya</taxon>
        <taxon>Basidiomycota</taxon>
        <taxon>Agaricomycotina</taxon>
        <taxon>Agaricomycetes</taxon>
        <taxon>Cantharellales</taxon>
        <taxon>Ceratobasidiaceae</taxon>
        <taxon>Rhizoctonia</taxon>
        <taxon>Rhizoctonia solani AG-1</taxon>
    </lineage>
</organism>
<reference evidence="10 11" key="1">
    <citation type="submission" date="2014-11" db="EMBL/GenBank/DDBJ databases">
        <authorList>
            <person name="Wibberg Daniel"/>
        </authorList>
    </citation>
    <scope>NUCLEOTIDE SEQUENCE [LARGE SCALE GENOMIC DNA]</scope>
    <source>
        <strain evidence="10">Rhizoctonia solani AG1-IB 7/3/14</strain>
    </source>
</reference>
<protein>
    <recommendedName>
        <fullName evidence="9">Nuclear pore complex protein Nup85</fullName>
    </recommendedName>
</protein>
<keyword evidence="9" id="KW-0472">Membrane</keyword>
<dbReference type="GO" id="GO:0045893">
    <property type="term" value="P:positive regulation of DNA-templated transcription"/>
    <property type="evidence" value="ECO:0007669"/>
    <property type="project" value="TreeGrafter"/>
</dbReference>
<dbReference type="GO" id="GO:0031080">
    <property type="term" value="C:nuclear pore outer ring"/>
    <property type="evidence" value="ECO:0007669"/>
    <property type="project" value="TreeGrafter"/>
</dbReference>
<evidence type="ECO:0000256" key="6">
    <source>
        <dbReference type="ARBA" id="ARBA00023010"/>
    </source>
</evidence>
<evidence type="ECO:0000256" key="9">
    <source>
        <dbReference type="RuleBase" id="RU365073"/>
    </source>
</evidence>
<evidence type="ECO:0000256" key="8">
    <source>
        <dbReference type="ARBA" id="ARBA00023242"/>
    </source>
</evidence>
<dbReference type="Pfam" id="PF07575">
    <property type="entry name" value="Nucleopor_Nup85"/>
    <property type="match status" value="2"/>
</dbReference>
<keyword evidence="8 9" id="KW-0539">Nucleus</keyword>
<dbReference type="InterPro" id="IPR011502">
    <property type="entry name" value="Nucleoporin_Nup85"/>
</dbReference>
<evidence type="ECO:0000256" key="1">
    <source>
        <dbReference type="ARBA" id="ARBA00004567"/>
    </source>
</evidence>
<dbReference type="GO" id="GO:0031965">
    <property type="term" value="C:nuclear membrane"/>
    <property type="evidence" value="ECO:0007669"/>
    <property type="project" value="UniProtKB-UniRule"/>
</dbReference>
<evidence type="ECO:0000256" key="2">
    <source>
        <dbReference type="ARBA" id="ARBA00005573"/>
    </source>
</evidence>
<dbReference type="GO" id="GO:0006406">
    <property type="term" value="P:mRNA export from nucleus"/>
    <property type="evidence" value="ECO:0007669"/>
    <property type="project" value="TreeGrafter"/>
</dbReference>
<evidence type="ECO:0000256" key="4">
    <source>
        <dbReference type="ARBA" id="ARBA00022816"/>
    </source>
</evidence>
<name>A0A0B7FZH0_THACB</name>
<keyword evidence="3 9" id="KW-0813">Transport</keyword>
<dbReference type="GO" id="GO:0017056">
    <property type="term" value="F:structural constituent of nuclear pore"/>
    <property type="evidence" value="ECO:0007669"/>
    <property type="project" value="TreeGrafter"/>
</dbReference>
<sequence>MALPISLADTKIHKIEYTDLQCVRPPQFPIAAFYRTNIRFVTFFAVFYPSVNAFPVNNTRQPLYRMSALTLQPHLISVGGLEDFQSSQHTFTASISPRGNSIAAHASSKAPQNPVKKRLPADTLLYFASWDHIPESTVEFYCDTYLTFTTIQNIAKSLKNDSATQLLSEEQITSYYSRSIEQYINDAKKQITSLASQDPLPSTYPTYVNILETLQLVQTVYAPHGGQINGLIGEQLLQWLNTSHTVPATAELLRLSALPEPWSDPDFWPTLNKCLLRGLSTSALGFLRRVASNHPSAILRTFIRDSLVPALESHPRSSDFQRESGFLTAHSRWRERVVEVRVVFDKLDPEEGDEDEWSRWVDELLGVLEGDAGVVFALCNEAVEDGWGFREVIGVWGVWVDVGLKRTQLAKVVEKVSEQMPPDLTIPVQELHRAILAMEELEALEVAAQVDPWLAAHLADIFEKVETLDPHDEIAQTYGMSIRDHFVLSYAEHLHSDPTLFEIELEYMGRCGTIGRERISAVISHIPVIPPPTDPKASEKALSRLKSLGVDDQGLPLAPRIVDAGMWEGCDRVDKLLSVCDQFGLRDESREICKAVAQHLTREKSYGLAISYCAFAQDVRGVGRIATLLLEEYVQNGSAAFVKHVAQIPARYMRVNATDPISARLQFVARFADFHTFSEDGAKGEAVRLLVRMLDRSIVPRAWQAVVLLDAASLLEGSEEDLLITTDDAYELLRYLQNIYTQAALGAGSDYLEVLARITMRGKGSTAETEALQSLDIVRLVLARYLARCTVQRI</sequence>
<proteinExistence type="inferred from homology"/>
<comment type="similarity">
    <text evidence="2 9">Belongs to the nucleoporin Nup85 family.</text>
</comment>
<comment type="function">
    <text evidence="9">Functions as a component of the nuclear pore complex (NPC).</text>
</comment>
<dbReference type="STRING" id="1108050.A0A0B7FZH0"/>
<dbReference type="Proteomes" id="UP000059188">
    <property type="component" value="Unassembled WGS sequence"/>
</dbReference>
<evidence type="ECO:0000313" key="10">
    <source>
        <dbReference type="EMBL" id="CEL61653.1"/>
    </source>
</evidence>
<dbReference type="OrthoDB" id="17644at2759"/>
<keyword evidence="4 9" id="KW-0509">mRNA transport</keyword>
<keyword evidence="5 9" id="KW-0653">Protein transport</keyword>
<keyword evidence="7 9" id="KW-0906">Nuclear pore complex</keyword>
<dbReference type="EMBL" id="LN679105">
    <property type="protein sequence ID" value="CEL61653.1"/>
    <property type="molecule type" value="Genomic_DNA"/>
</dbReference>
<gene>
    <name evidence="10" type="ORF">RSOLAG1IB_04403</name>
</gene>
<dbReference type="AlphaFoldDB" id="A0A0B7FZH0"/>
<comment type="subcellular location">
    <subcellularLocation>
        <location evidence="1 9">Nucleus</location>
        <location evidence="1 9">Nuclear pore complex</location>
    </subcellularLocation>
</comment>
<keyword evidence="11" id="KW-1185">Reference proteome</keyword>
<dbReference type="GO" id="GO:0006606">
    <property type="term" value="P:protein import into nucleus"/>
    <property type="evidence" value="ECO:0007669"/>
    <property type="project" value="TreeGrafter"/>
</dbReference>
<accession>A0A0B7FZH0</accession>
<evidence type="ECO:0000256" key="7">
    <source>
        <dbReference type="ARBA" id="ARBA00023132"/>
    </source>
</evidence>
<evidence type="ECO:0000256" key="5">
    <source>
        <dbReference type="ARBA" id="ARBA00022927"/>
    </source>
</evidence>
<keyword evidence="6 9" id="KW-0811">Translocation</keyword>
<dbReference type="PANTHER" id="PTHR13373">
    <property type="entry name" value="FROUNT PROTEIN-RELATED"/>
    <property type="match status" value="1"/>
</dbReference>
<evidence type="ECO:0000256" key="3">
    <source>
        <dbReference type="ARBA" id="ARBA00022448"/>
    </source>
</evidence>
<comment type="subunit">
    <text evidence="9">Component of the nuclear pore complex (NPC).</text>
</comment>
<evidence type="ECO:0000313" key="11">
    <source>
        <dbReference type="Proteomes" id="UP000059188"/>
    </source>
</evidence>
<dbReference type="PANTHER" id="PTHR13373:SF21">
    <property type="entry name" value="NUCLEAR PORE COMPLEX PROTEIN NUP85"/>
    <property type="match status" value="1"/>
</dbReference>